<name>A0A941GWJ4_9CHRO</name>
<accession>A0A941GWJ4</accession>
<evidence type="ECO:0000313" key="12">
    <source>
        <dbReference type="Proteomes" id="UP000767446"/>
    </source>
</evidence>
<dbReference type="GO" id="GO:0004134">
    <property type="term" value="F:4-alpha-glucanotransferase activity"/>
    <property type="evidence" value="ECO:0007669"/>
    <property type="project" value="UniProtKB-EC"/>
</dbReference>
<reference evidence="11" key="1">
    <citation type="submission" date="2021-02" db="EMBL/GenBank/DDBJ databases">
        <title>Metagenome analyses of Stigonema ocellatum DSM 106950, Chlorogloea purpurea SAG 13.99 and Gomphosphaeria aponina DSM 107014.</title>
        <authorList>
            <person name="Marter P."/>
            <person name="Huang S."/>
        </authorList>
    </citation>
    <scope>NUCLEOTIDE SEQUENCE</scope>
    <source>
        <strain evidence="11">JP213</strain>
    </source>
</reference>
<comment type="catalytic activity">
    <reaction evidence="1 10">
        <text>Transfers a segment of a (1-&gt;4)-alpha-D-glucan to a new position in an acceptor, which may be glucose or a (1-&gt;4)-alpha-D-glucan.</text>
        <dbReference type="EC" id="2.4.1.25"/>
    </reaction>
</comment>
<dbReference type="Proteomes" id="UP000767446">
    <property type="component" value="Unassembled WGS sequence"/>
</dbReference>
<dbReference type="AlphaFoldDB" id="A0A941GWJ4"/>
<organism evidence="11 12">
    <name type="scientific">Gomphosphaeria aponina SAG 52.96 = DSM 107014</name>
    <dbReference type="NCBI Taxonomy" id="1521640"/>
    <lineage>
        <taxon>Bacteria</taxon>
        <taxon>Bacillati</taxon>
        <taxon>Cyanobacteriota</taxon>
        <taxon>Cyanophyceae</taxon>
        <taxon>Oscillatoriophycideae</taxon>
        <taxon>Chroococcales</taxon>
        <taxon>Gomphosphaeriaceae</taxon>
        <taxon>Gomphosphaeria</taxon>
    </lineage>
</organism>
<gene>
    <name evidence="11" type="primary">malQ</name>
    <name evidence="11" type="ORF">DSM107014_14870</name>
</gene>
<dbReference type="SUPFAM" id="SSF51445">
    <property type="entry name" value="(Trans)glycosidases"/>
    <property type="match status" value="1"/>
</dbReference>
<dbReference type="GO" id="GO:0005975">
    <property type="term" value="P:carbohydrate metabolic process"/>
    <property type="evidence" value="ECO:0007669"/>
    <property type="project" value="InterPro"/>
</dbReference>
<dbReference type="NCBIfam" id="TIGR00217">
    <property type="entry name" value="malQ"/>
    <property type="match status" value="1"/>
</dbReference>
<evidence type="ECO:0000256" key="9">
    <source>
        <dbReference type="ARBA" id="ARBA00031501"/>
    </source>
</evidence>
<evidence type="ECO:0000256" key="2">
    <source>
        <dbReference type="ARBA" id="ARBA00005684"/>
    </source>
</evidence>
<sequence length="500" mass="57691">MFKVRSSGILLHPTSLPSKYGIGDLGSQAYEFIDFLGESGQQIWQILPLGPTGWGNSPYSSYSALAGNPLLISPEKLQEKGLLSEEDLEKLPEFPRDRVNYDLVRTTKMPLLQKAGENFKQREEWEQKEFLEFCESQADWLDDYGLFMAIKEANNGASWMHWDKAIATRQPEAIAQWNQRLTDQIFYHKFMQFEFFRQWKELKQYANEKGIKIFGDIPIYVAHDSVDVWANREIFCLDEATGAATLMAGVPPDYFSETGQLWGNPVYNWEKLEQDNFQWWVRRIQGMLEYVDIIRIDHFRGFEAYWAVPQGETTAMNGEWIEAPGEAFFTILLKELGELPIVAEDLGVITKEVEALRDKFEFPGMKILHFAFDSDRANPFLPFNYSNRNCVVYTGTHDNNTTLGWFEERSFVEKARVVNHLGGICPEGINWSLIRLALSSVANSAIFPLQDILGLSTWAKMNTPSTIEDNWSWRYRPEALTPDIAQHLKHLTYLYGRQPL</sequence>
<evidence type="ECO:0000256" key="3">
    <source>
        <dbReference type="ARBA" id="ARBA00012560"/>
    </source>
</evidence>
<dbReference type="Pfam" id="PF02446">
    <property type="entry name" value="Glyco_hydro_77"/>
    <property type="match status" value="1"/>
</dbReference>
<dbReference type="NCBIfam" id="NF011080">
    <property type="entry name" value="PRK14508.1-3"/>
    <property type="match status" value="1"/>
</dbReference>
<dbReference type="PANTHER" id="PTHR32438:SF5">
    <property type="entry name" value="4-ALPHA-GLUCANOTRANSFERASE DPE1, CHLOROPLASTIC_AMYLOPLASTIC"/>
    <property type="match status" value="1"/>
</dbReference>
<evidence type="ECO:0000313" key="11">
    <source>
        <dbReference type="EMBL" id="MBR8829155.1"/>
    </source>
</evidence>
<protein>
    <recommendedName>
        <fullName evidence="4 10">4-alpha-glucanotransferase</fullName>
        <ecNumber evidence="3 10">2.4.1.25</ecNumber>
    </recommendedName>
    <alternativeName>
        <fullName evidence="8 10">Amylomaltase</fullName>
    </alternativeName>
    <alternativeName>
        <fullName evidence="9 10">Disproportionating enzyme</fullName>
    </alternativeName>
</protein>
<keyword evidence="6 10" id="KW-0808">Transferase</keyword>
<evidence type="ECO:0000256" key="6">
    <source>
        <dbReference type="ARBA" id="ARBA00022679"/>
    </source>
</evidence>
<comment type="caution">
    <text evidence="11">The sequence shown here is derived from an EMBL/GenBank/DDBJ whole genome shotgun (WGS) entry which is preliminary data.</text>
</comment>
<dbReference type="PANTHER" id="PTHR32438">
    <property type="entry name" value="4-ALPHA-GLUCANOTRANSFERASE DPE1, CHLOROPLASTIC/AMYLOPLASTIC"/>
    <property type="match status" value="1"/>
</dbReference>
<comment type="similarity">
    <text evidence="2 10">Belongs to the disproportionating enzyme family.</text>
</comment>
<evidence type="ECO:0000256" key="5">
    <source>
        <dbReference type="ARBA" id="ARBA00022676"/>
    </source>
</evidence>
<keyword evidence="5 10" id="KW-0328">Glycosyltransferase</keyword>
<keyword evidence="7 10" id="KW-0119">Carbohydrate metabolism</keyword>
<dbReference type="EC" id="2.4.1.25" evidence="3 10"/>
<proteinExistence type="inferred from homology"/>
<evidence type="ECO:0000256" key="7">
    <source>
        <dbReference type="ARBA" id="ARBA00023277"/>
    </source>
</evidence>
<dbReference type="NCBIfam" id="NF011079">
    <property type="entry name" value="PRK14508.1-2"/>
    <property type="match status" value="1"/>
</dbReference>
<dbReference type="InterPro" id="IPR003385">
    <property type="entry name" value="Glyco_hydro_77"/>
</dbReference>
<dbReference type="InterPro" id="IPR017853">
    <property type="entry name" value="GH"/>
</dbReference>
<evidence type="ECO:0000256" key="1">
    <source>
        <dbReference type="ARBA" id="ARBA00000439"/>
    </source>
</evidence>
<evidence type="ECO:0000256" key="8">
    <source>
        <dbReference type="ARBA" id="ARBA00031423"/>
    </source>
</evidence>
<dbReference type="EMBL" id="JADQBC010000112">
    <property type="protein sequence ID" value="MBR8829155.1"/>
    <property type="molecule type" value="Genomic_DNA"/>
</dbReference>
<dbReference type="Gene3D" id="3.20.20.80">
    <property type="entry name" value="Glycosidases"/>
    <property type="match status" value="1"/>
</dbReference>
<evidence type="ECO:0000256" key="10">
    <source>
        <dbReference type="RuleBase" id="RU361207"/>
    </source>
</evidence>
<evidence type="ECO:0000256" key="4">
    <source>
        <dbReference type="ARBA" id="ARBA00020295"/>
    </source>
</evidence>